<evidence type="ECO:0000313" key="1">
    <source>
        <dbReference type="EMBL" id="GEK15747.1"/>
    </source>
</evidence>
<organism evidence="1 2">
    <name type="scientific">Aliivibrio fischeri</name>
    <name type="common">Vibrio fischeri</name>
    <dbReference type="NCBI Taxonomy" id="668"/>
    <lineage>
        <taxon>Bacteria</taxon>
        <taxon>Pseudomonadati</taxon>
        <taxon>Pseudomonadota</taxon>
        <taxon>Gammaproteobacteria</taxon>
        <taxon>Vibrionales</taxon>
        <taxon>Vibrionaceae</taxon>
        <taxon>Aliivibrio</taxon>
    </lineage>
</organism>
<dbReference type="AlphaFoldDB" id="A0A510UM93"/>
<dbReference type="EMBL" id="BJTZ01000038">
    <property type="protein sequence ID" value="GEK15747.1"/>
    <property type="molecule type" value="Genomic_DNA"/>
</dbReference>
<proteinExistence type="predicted"/>
<comment type="caution">
    <text evidence="1">The sequence shown here is derived from an EMBL/GenBank/DDBJ whole genome shotgun (WGS) entry which is preliminary data.</text>
</comment>
<protein>
    <submittedName>
        <fullName evidence="1">Uncharacterized protein</fullName>
    </submittedName>
</protein>
<gene>
    <name evidence="1" type="ORF">AFI02nite_37830</name>
</gene>
<name>A0A510UM93_ALIFS</name>
<dbReference type="RefSeq" id="WP_146866338.1">
    <property type="nucleotide sequence ID" value="NZ_BJTZ01000038.1"/>
</dbReference>
<accession>A0A510UM93</accession>
<sequence>MDVFKLRINDTGSISITRENFELQTKQQPPWYQSLDGKKESHLAICPACDNTITITGLHSSNTEIDEKTGKIQHKESRSPHGRHYLYKQLDNLGVLDREAYENCPYSGKATLSPRRRHSARSPIPSRVLAIMEEDFDRVFYLLKKSIGINFSYRTAKEMLTRYKQAEGWKYAGATVMNIPWIFGYFSRSTSLLYQSIGNKNMREAIQQHYPSATFTGEQFKLERTTQYINPCLHFENHTRKTINEHLEESIDLVVTDDNRNDLYRETIKFDPLHFVNLVNSSDTKNRSESYIELGRSTLQN</sequence>
<evidence type="ECO:0000313" key="2">
    <source>
        <dbReference type="Proteomes" id="UP000321787"/>
    </source>
</evidence>
<reference evidence="1 2" key="1">
    <citation type="submission" date="2019-07" db="EMBL/GenBank/DDBJ databases">
        <title>Whole genome shotgun sequence of Aliivibrio fischeri NBRC 101058.</title>
        <authorList>
            <person name="Hosoyama A."/>
            <person name="Uohara A."/>
            <person name="Ohji S."/>
            <person name="Ichikawa N."/>
        </authorList>
    </citation>
    <scope>NUCLEOTIDE SEQUENCE [LARGE SCALE GENOMIC DNA]</scope>
    <source>
        <strain evidence="1 2">NBRC 101058</strain>
    </source>
</reference>
<dbReference type="Proteomes" id="UP000321787">
    <property type="component" value="Unassembled WGS sequence"/>
</dbReference>